<feature type="chain" id="PRO_5038646357" evidence="2">
    <location>
        <begin position="28"/>
        <end position="366"/>
    </location>
</feature>
<dbReference type="GO" id="GO:0005886">
    <property type="term" value="C:plasma membrane"/>
    <property type="evidence" value="ECO:0007669"/>
    <property type="project" value="InterPro"/>
</dbReference>
<accession>A0A4R2SX04</accession>
<evidence type="ECO:0000313" key="5">
    <source>
        <dbReference type="Proteomes" id="UP000295504"/>
    </source>
</evidence>
<dbReference type="PROSITE" id="PS51257">
    <property type="entry name" value="PROKAR_LIPOPROTEIN"/>
    <property type="match status" value="1"/>
</dbReference>
<dbReference type="CDD" id="cd19963">
    <property type="entry name" value="PBP1_BMP-like"/>
    <property type="match status" value="1"/>
</dbReference>
<dbReference type="PANTHER" id="PTHR43208:SF1">
    <property type="entry name" value="ABC TRANSPORTER SUBSTRATE-BINDING PROTEIN"/>
    <property type="match status" value="1"/>
</dbReference>
<gene>
    <name evidence="4" type="ORF">EDD79_10654</name>
</gene>
<keyword evidence="5" id="KW-1185">Reference proteome</keyword>
<keyword evidence="1 2" id="KW-0732">Signal</keyword>
<dbReference type="Pfam" id="PF02608">
    <property type="entry name" value="Bmp"/>
    <property type="match status" value="1"/>
</dbReference>
<comment type="caution">
    <text evidence="4">The sequence shown here is derived from an EMBL/GenBank/DDBJ whole genome shotgun (WGS) entry which is preliminary data.</text>
</comment>
<feature type="domain" description="ABC transporter substrate-binding protein PnrA-like" evidence="3">
    <location>
        <begin position="40"/>
        <end position="327"/>
    </location>
</feature>
<dbReference type="RefSeq" id="WP_132849747.1">
    <property type="nucleotide sequence ID" value="NZ_CP058648.1"/>
</dbReference>
<evidence type="ECO:0000259" key="3">
    <source>
        <dbReference type="Pfam" id="PF02608"/>
    </source>
</evidence>
<dbReference type="EMBL" id="SLYC01000065">
    <property type="protein sequence ID" value="TCP95039.1"/>
    <property type="molecule type" value="Genomic_DNA"/>
</dbReference>
<dbReference type="PANTHER" id="PTHR43208">
    <property type="entry name" value="ABC TRANSPORTER SUBSTRATE-BINDING PROTEIN"/>
    <property type="match status" value="1"/>
</dbReference>
<name>A0A4R2SX04_9FIRM</name>
<dbReference type="Gene3D" id="3.40.50.2300">
    <property type="match status" value="2"/>
</dbReference>
<sequence length="366" mass="40576">MKKVLSLVLIMVMIAALLITGCTSQKADAPKVEDKNEQIKVGFIYVGPIGDGGWTYAHNEGRKYLEEQLNVETFYKESVPEGPEVEKVMRDMIDQGATVIFATSFGYMDYMEKVSKEFPDVKFIHCSGYKMTENMSNYFGRIYQARYLSGIVAGLKTESNKIGYVAAFNIPEVIRGINAFTLGVQSVNPDAVVSVKWTNTWYDPAKEKEAAIALLDEGADVIAQHQDTAGPQIAAEERGKWSVGYNTDMKDTAPKAYMTAPIWNWGPYYVDQVQAIMEGTWEAKSYWGGMDEGIVELAPLTENAPAEAKALVEKAQEEIIAGTQKIFVGPIKDQTGEVKVPDGVMMTDVEMLSFDWFVQGVEGNVK</sequence>
<dbReference type="OrthoDB" id="9769871at2"/>
<dbReference type="InterPro" id="IPR052910">
    <property type="entry name" value="ABC-Purine-Binding"/>
</dbReference>
<dbReference type="AlphaFoldDB" id="A0A4R2SX04"/>
<organism evidence="4 5">
    <name type="scientific">Serpentinicella alkaliphila</name>
    <dbReference type="NCBI Taxonomy" id="1734049"/>
    <lineage>
        <taxon>Bacteria</taxon>
        <taxon>Bacillati</taxon>
        <taxon>Bacillota</taxon>
        <taxon>Clostridia</taxon>
        <taxon>Peptostreptococcales</taxon>
        <taxon>Natronincolaceae</taxon>
        <taxon>Serpentinicella</taxon>
    </lineage>
</organism>
<dbReference type="InterPro" id="IPR003760">
    <property type="entry name" value="PnrA-like"/>
</dbReference>
<protein>
    <submittedName>
        <fullName evidence="4">Nucleoside-binding protein</fullName>
    </submittedName>
</protein>
<reference evidence="4 5" key="1">
    <citation type="submission" date="2019-03" db="EMBL/GenBank/DDBJ databases">
        <title>Genomic Encyclopedia of Type Strains, Phase IV (KMG-IV): sequencing the most valuable type-strain genomes for metagenomic binning, comparative biology and taxonomic classification.</title>
        <authorList>
            <person name="Goeker M."/>
        </authorList>
    </citation>
    <scope>NUCLEOTIDE SEQUENCE [LARGE SCALE GENOMIC DNA]</scope>
    <source>
        <strain evidence="4 5">DSM 100013</strain>
    </source>
</reference>
<proteinExistence type="predicted"/>
<evidence type="ECO:0000256" key="1">
    <source>
        <dbReference type="ARBA" id="ARBA00022729"/>
    </source>
</evidence>
<feature type="signal peptide" evidence="2">
    <location>
        <begin position="1"/>
        <end position="27"/>
    </location>
</feature>
<evidence type="ECO:0000256" key="2">
    <source>
        <dbReference type="SAM" id="SignalP"/>
    </source>
</evidence>
<evidence type="ECO:0000313" key="4">
    <source>
        <dbReference type="EMBL" id="TCP95039.1"/>
    </source>
</evidence>
<dbReference type="Proteomes" id="UP000295504">
    <property type="component" value="Unassembled WGS sequence"/>
</dbReference>